<proteinExistence type="predicted"/>
<keyword evidence="1" id="KW-0732">Signal</keyword>
<dbReference type="Pfam" id="PF11937">
    <property type="entry name" value="DUF3455"/>
    <property type="match status" value="1"/>
</dbReference>
<dbReference type="InterPro" id="IPR021851">
    <property type="entry name" value="DUF3455"/>
</dbReference>
<name>A0A2U3K7W3_9BACT</name>
<feature type="chain" id="PRO_5015787668" description="DUF3455 domain-containing protein" evidence="1">
    <location>
        <begin position="25"/>
        <end position="188"/>
    </location>
</feature>
<evidence type="ECO:0000313" key="3">
    <source>
        <dbReference type="Proteomes" id="UP000238701"/>
    </source>
</evidence>
<sequence>MPRLLLAAAVGLIVLISIALPANAQSSAQKDAVGKEPPPDVPDAIAVPAGLEVVLLAHGSGSQIYTCQAGADGKFAWTLKGPDAELKDRKDKVIGHHSAGPTWKLNDGSEVTGKAVARVDALDPESVPWLLVNVVSNGGKGQLANVTSIQRVHTHGGQPPGYGCDESHKDAETKSSYTADYFFYAPAK</sequence>
<organism evidence="2 3">
    <name type="scientific">Candidatus Sulfotelmatobacter kueseliae</name>
    <dbReference type="NCBI Taxonomy" id="2042962"/>
    <lineage>
        <taxon>Bacteria</taxon>
        <taxon>Pseudomonadati</taxon>
        <taxon>Acidobacteriota</taxon>
        <taxon>Terriglobia</taxon>
        <taxon>Terriglobales</taxon>
        <taxon>Candidatus Korobacteraceae</taxon>
        <taxon>Candidatus Sulfotelmatobacter</taxon>
    </lineage>
</organism>
<dbReference type="PANTHER" id="PTHR35567">
    <property type="entry name" value="MALATE DEHYDROGENASE (AFU_ORTHOLOGUE AFUA_2G13800)"/>
    <property type="match status" value="1"/>
</dbReference>
<gene>
    <name evidence="2" type="ORF">SBA1_1430004</name>
</gene>
<feature type="signal peptide" evidence="1">
    <location>
        <begin position="1"/>
        <end position="24"/>
    </location>
</feature>
<evidence type="ECO:0000313" key="2">
    <source>
        <dbReference type="EMBL" id="SPF35745.1"/>
    </source>
</evidence>
<accession>A0A2U3K7W3</accession>
<dbReference type="PANTHER" id="PTHR35567:SF1">
    <property type="entry name" value="CONSERVED FUNGAL PROTEIN (AFU_ORTHOLOGUE AFUA_1G14230)"/>
    <property type="match status" value="1"/>
</dbReference>
<evidence type="ECO:0000256" key="1">
    <source>
        <dbReference type="SAM" id="SignalP"/>
    </source>
</evidence>
<dbReference type="EMBL" id="OMOD01000050">
    <property type="protein sequence ID" value="SPF35745.1"/>
    <property type="molecule type" value="Genomic_DNA"/>
</dbReference>
<dbReference type="OrthoDB" id="193535at2"/>
<evidence type="ECO:0008006" key="4">
    <source>
        <dbReference type="Google" id="ProtNLM"/>
    </source>
</evidence>
<protein>
    <recommendedName>
        <fullName evidence="4">DUF3455 domain-containing protein</fullName>
    </recommendedName>
</protein>
<dbReference type="Proteomes" id="UP000238701">
    <property type="component" value="Unassembled WGS sequence"/>
</dbReference>
<dbReference type="AlphaFoldDB" id="A0A2U3K7W3"/>
<reference evidence="3" key="1">
    <citation type="submission" date="2018-02" db="EMBL/GenBank/DDBJ databases">
        <authorList>
            <person name="Hausmann B."/>
        </authorList>
    </citation>
    <scope>NUCLEOTIDE SEQUENCE [LARGE SCALE GENOMIC DNA]</scope>
    <source>
        <strain evidence="3">Peat soil MAG SbA1</strain>
    </source>
</reference>